<feature type="chain" id="PRO_5043799958" description="Protein brambleberry" evidence="3">
    <location>
        <begin position="26"/>
        <end position="576"/>
    </location>
</feature>
<sequence length="576" mass="66082">MAVFYAKFAIFFVVCTFGRSGLVHGGFNDYIKDIREYFGYSGTKHIKEDFTHNIPYEVSSLDEKFISEAAKLTGVALSQLDSCQQRVILKLKTDCHKLNDEQLAKLAVHLLNCQSYIEGRRTFPCTDDMSIKDCTTEMDSDIWTIYHLMSNRARAVCYMIRQTQFRGLAESTVNRLMDATMYQIQTLDKISISQENLQDIAHQTYDSIAKGHDVLLEQQKNIQRANLYGQLSIENNIARLVDEKRIIAETHNKLLSLTNNLQEKLQESNNQVKIHEEESKLNHQELIRDLIAIQEQTKHIFEKMEESSQLLIIQSREFKNHYEYTLRNLKEVNKTVHTLVSLVKGTRETLEDRLEWVSNALGGTDLVVERLYLILWQVTFLLFGMLACAFLGVGTSTKVIVILLPSLNLALGMYEKQQHLSPLDLLVCLIFFILFQGLISCIIRYQKIRKGKSLMLKEKDPSSRSNSCMVQNENKFDCEDSHSSHNSLYPDITPCEDFTVPLRKFTHEYNDFGSPTPPLSRSGFYRSRSRSKTPNLVGGKTYCHAKTRLGTPCKLSSMTGRDYCYKHLSGDSVYNG</sequence>
<evidence type="ECO:0000313" key="5">
    <source>
        <dbReference type="Proteomes" id="UP001431783"/>
    </source>
</evidence>
<evidence type="ECO:0000256" key="3">
    <source>
        <dbReference type="SAM" id="SignalP"/>
    </source>
</evidence>
<feature type="transmembrane region" description="Helical" evidence="2">
    <location>
        <begin position="420"/>
        <end position="445"/>
    </location>
</feature>
<evidence type="ECO:0000256" key="1">
    <source>
        <dbReference type="SAM" id="Coils"/>
    </source>
</evidence>
<keyword evidence="1" id="KW-0175">Coiled coil</keyword>
<feature type="transmembrane region" description="Helical" evidence="2">
    <location>
        <begin position="371"/>
        <end position="392"/>
    </location>
</feature>
<evidence type="ECO:0000256" key="2">
    <source>
        <dbReference type="SAM" id="Phobius"/>
    </source>
</evidence>
<dbReference type="Proteomes" id="UP001431783">
    <property type="component" value="Unassembled WGS sequence"/>
</dbReference>
<dbReference type="PANTHER" id="PTHR33538:SF1">
    <property type="entry name" value="PROTEIN BRAMBLEBERRY"/>
    <property type="match status" value="1"/>
</dbReference>
<organism evidence="4 5">
    <name type="scientific">Henosepilachna vigintioctopunctata</name>
    <dbReference type="NCBI Taxonomy" id="420089"/>
    <lineage>
        <taxon>Eukaryota</taxon>
        <taxon>Metazoa</taxon>
        <taxon>Ecdysozoa</taxon>
        <taxon>Arthropoda</taxon>
        <taxon>Hexapoda</taxon>
        <taxon>Insecta</taxon>
        <taxon>Pterygota</taxon>
        <taxon>Neoptera</taxon>
        <taxon>Endopterygota</taxon>
        <taxon>Coleoptera</taxon>
        <taxon>Polyphaga</taxon>
        <taxon>Cucujiformia</taxon>
        <taxon>Coccinelloidea</taxon>
        <taxon>Coccinellidae</taxon>
        <taxon>Epilachninae</taxon>
        <taxon>Epilachnini</taxon>
        <taxon>Henosepilachna</taxon>
    </lineage>
</organism>
<keyword evidence="3" id="KW-0732">Signal</keyword>
<protein>
    <recommendedName>
        <fullName evidence="6">Protein brambleberry</fullName>
    </recommendedName>
</protein>
<dbReference type="AlphaFoldDB" id="A0AAW1TRT7"/>
<proteinExistence type="predicted"/>
<reference evidence="4 5" key="1">
    <citation type="submission" date="2023-03" db="EMBL/GenBank/DDBJ databases">
        <title>Genome insight into feeding habits of ladybird beetles.</title>
        <authorList>
            <person name="Li H.-S."/>
            <person name="Huang Y.-H."/>
            <person name="Pang H."/>
        </authorList>
    </citation>
    <scope>NUCLEOTIDE SEQUENCE [LARGE SCALE GENOMIC DNA]</scope>
    <source>
        <strain evidence="4">SYSU_2023b</strain>
        <tissue evidence="4">Whole body</tissue>
    </source>
</reference>
<keyword evidence="2" id="KW-0472">Membrane</keyword>
<accession>A0AAW1TRT7</accession>
<keyword evidence="2" id="KW-1133">Transmembrane helix</keyword>
<evidence type="ECO:0008006" key="6">
    <source>
        <dbReference type="Google" id="ProtNLM"/>
    </source>
</evidence>
<dbReference type="EMBL" id="JARQZJ010000003">
    <property type="protein sequence ID" value="KAK9870481.1"/>
    <property type="molecule type" value="Genomic_DNA"/>
</dbReference>
<feature type="coiled-coil region" evidence="1">
    <location>
        <begin position="247"/>
        <end position="278"/>
    </location>
</feature>
<keyword evidence="5" id="KW-1185">Reference proteome</keyword>
<feature type="transmembrane region" description="Helical" evidence="2">
    <location>
        <begin position="399"/>
        <end position="414"/>
    </location>
</feature>
<dbReference type="PANTHER" id="PTHR33538">
    <property type="entry name" value="PROTEIN GAMETE EXPRESSED 1"/>
    <property type="match status" value="1"/>
</dbReference>
<evidence type="ECO:0000313" key="4">
    <source>
        <dbReference type="EMBL" id="KAK9870481.1"/>
    </source>
</evidence>
<gene>
    <name evidence="4" type="ORF">WA026_008039</name>
</gene>
<name>A0AAW1TRT7_9CUCU</name>
<dbReference type="InterPro" id="IPR040346">
    <property type="entry name" value="GEX1/Brambleberry"/>
</dbReference>
<comment type="caution">
    <text evidence="4">The sequence shown here is derived from an EMBL/GenBank/DDBJ whole genome shotgun (WGS) entry which is preliminary data.</text>
</comment>
<keyword evidence="2" id="KW-0812">Transmembrane</keyword>
<feature type="signal peptide" evidence="3">
    <location>
        <begin position="1"/>
        <end position="25"/>
    </location>
</feature>